<dbReference type="GO" id="GO:0020037">
    <property type="term" value="F:heme binding"/>
    <property type="evidence" value="ECO:0007669"/>
    <property type="project" value="InterPro"/>
</dbReference>
<dbReference type="Pfam" id="PF06778">
    <property type="entry name" value="Chlor_dismutase"/>
    <property type="match status" value="1"/>
</dbReference>
<evidence type="ECO:0000256" key="7">
    <source>
        <dbReference type="ARBA" id="ARBA00030236"/>
    </source>
</evidence>
<evidence type="ECO:0000313" key="11">
    <source>
        <dbReference type="EMBL" id="QIN79737.1"/>
    </source>
</evidence>
<accession>A0A6G8Q076</accession>
<name>A0A6G8Q076_9ACTN</name>
<dbReference type="InterPro" id="IPR011008">
    <property type="entry name" value="Dimeric_a/b-barrel"/>
</dbReference>
<protein>
    <recommendedName>
        <fullName evidence="1">Coproheme decarboxylase</fullName>
        <ecNumber evidence="10">1.3.98.5</ecNumber>
    </recommendedName>
    <alternativeName>
        <fullName evidence="6">Coproheme III oxidative decarboxylase</fullName>
    </alternativeName>
    <alternativeName>
        <fullName evidence="7">Hydrogen peroxide-dependent heme synthase</fullName>
    </alternativeName>
</protein>
<evidence type="ECO:0000256" key="8">
    <source>
        <dbReference type="ARBA" id="ARBA00049896"/>
    </source>
</evidence>
<dbReference type="PANTHER" id="PTHR36843:SF1">
    <property type="entry name" value="COPROHEME DECARBOXYLASE"/>
    <property type="match status" value="1"/>
</dbReference>
<dbReference type="RefSeq" id="WP_166397408.1">
    <property type="nucleotide sequence ID" value="NZ_CP045121.1"/>
</dbReference>
<reference evidence="11 12" key="1">
    <citation type="submission" date="2019-10" db="EMBL/GenBank/DDBJ databases">
        <title>Rubrobacter sp nov SCSIO 52915 isolated from a deep-sea sediment in the South China Sea.</title>
        <authorList>
            <person name="Chen R.W."/>
        </authorList>
    </citation>
    <scope>NUCLEOTIDE SEQUENCE [LARGE SCALE GENOMIC DNA]</scope>
    <source>
        <strain evidence="11 12">SCSIO 52915</strain>
    </source>
</reference>
<evidence type="ECO:0000256" key="1">
    <source>
        <dbReference type="ARBA" id="ARBA00014413"/>
    </source>
</evidence>
<dbReference type="Gene3D" id="3.30.70.1030">
    <property type="entry name" value="Apc35880, domain 1"/>
    <property type="match status" value="2"/>
</dbReference>
<comment type="cofactor">
    <cofactor evidence="9">
        <name>Fe-coproporphyrin III</name>
        <dbReference type="ChEBI" id="CHEBI:68438"/>
    </cofactor>
</comment>
<evidence type="ECO:0000256" key="9">
    <source>
        <dbReference type="ARBA" id="ARBA00049935"/>
    </source>
</evidence>
<gene>
    <name evidence="11" type="ORF">GBA65_15690</name>
</gene>
<organism evidence="11 12">
    <name type="scientific">Rubrobacter marinus</name>
    <dbReference type="NCBI Taxonomy" id="2653852"/>
    <lineage>
        <taxon>Bacteria</taxon>
        <taxon>Bacillati</taxon>
        <taxon>Actinomycetota</taxon>
        <taxon>Rubrobacteria</taxon>
        <taxon>Rubrobacterales</taxon>
        <taxon>Rubrobacteraceae</taxon>
        <taxon>Rubrobacter</taxon>
    </lineage>
</organism>
<evidence type="ECO:0000256" key="4">
    <source>
        <dbReference type="ARBA" id="ARBA00023004"/>
    </source>
</evidence>
<keyword evidence="2" id="KW-0349">Heme</keyword>
<dbReference type="AlphaFoldDB" id="A0A6G8Q076"/>
<evidence type="ECO:0000256" key="3">
    <source>
        <dbReference type="ARBA" id="ARBA00022723"/>
    </source>
</evidence>
<evidence type="ECO:0000256" key="5">
    <source>
        <dbReference type="ARBA" id="ARBA00023444"/>
    </source>
</evidence>
<dbReference type="SUPFAM" id="SSF54909">
    <property type="entry name" value="Dimeric alpha+beta barrel"/>
    <property type="match status" value="1"/>
</dbReference>
<evidence type="ECO:0000256" key="10">
    <source>
        <dbReference type="ARBA" id="ARBA00050019"/>
    </source>
</evidence>
<dbReference type="InterPro" id="IPR010644">
    <property type="entry name" value="ChdC/CLD"/>
</dbReference>
<dbReference type="EC" id="1.3.98.5" evidence="10"/>
<comment type="pathway">
    <text evidence="5">Porphyrin-containing compound metabolism.</text>
</comment>
<dbReference type="GO" id="GO:0046872">
    <property type="term" value="F:metal ion binding"/>
    <property type="evidence" value="ECO:0007669"/>
    <property type="project" value="UniProtKB-KW"/>
</dbReference>
<evidence type="ECO:0000256" key="2">
    <source>
        <dbReference type="ARBA" id="ARBA00022617"/>
    </source>
</evidence>
<dbReference type="KEGG" id="rmar:GBA65_15690"/>
<dbReference type="Proteomes" id="UP000502706">
    <property type="component" value="Chromosome"/>
</dbReference>
<keyword evidence="4" id="KW-0408">Iron</keyword>
<keyword evidence="12" id="KW-1185">Reference proteome</keyword>
<keyword evidence="3" id="KW-0479">Metal-binding</keyword>
<evidence type="ECO:0000256" key="6">
    <source>
        <dbReference type="ARBA" id="ARBA00029882"/>
    </source>
</evidence>
<sequence>MTETRTRQEEAAEEKLPSQYINYAFFKLSPEWRRLPEPEREHGKREFLEAAEAHSGEMLLRPYSLMGLRADADFMLWRISYDLEPFEEMTAALLKTGLGRYLTVTYSYFGISRRSIYVGEHTPGWENRRYIVPGEGDFLFVYPFVKTRAWYRLPLEERQRMMNEHMHIGRKHYPVKNNTAYCFGIDDYEFILSFEAESPEKFQDLMMELRESEASAYTELDTPIFTCRRRPLGKVLEYLG</sequence>
<evidence type="ECO:0000313" key="12">
    <source>
        <dbReference type="Proteomes" id="UP000502706"/>
    </source>
</evidence>
<comment type="catalytic activity">
    <reaction evidence="8">
        <text>Fe-coproporphyrin III + 2 H2O2 + 2 H(+) = heme b + 2 CO2 + 4 H2O</text>
        <dbReference type="Rhea" id="RHEA:56516"/>
        <dbReference type="ChEBI" id="CHEBI:15377"/>
        <dbReference type="ChEBI" id="CHEBI:15378"/>
        <dbReference type="ChEBI" id="CHEBI:16240"/>
        <dbReference type="ChEBI" id="CHEBI:16526"/>
        <dbReference type="ChEBI" id="CHEBI:60344"/>
        <dbReference type="ChEBI" id="CHEBI:68438"/>
        <dbReference type="EC" id="1.3.98.5"/>
    </reaction>
    <physiologicalReaction direction="left-to-right" evidence="8">
        <dbReference type="Rhea" id="RHEA:56517"/>
    </physiologicalReaction>
</comment>
<dbReference type="GO" id="GO:0016491">
    <property type="term" value="F:oxidoreductase activity"/>
    <property type="evidence" value="ECO:0007669"/>
    <property type="project" value="InterPro"/>
</dbReference>
<dbReference type="PANTHER" id="PTHR36843">
    <property type="entry name" value="HEME-DEPENDENT PEROXIDASE YWFI-RELATED"/>
    <property type="match status" value="1"/>
</dbReference>
<proteinExistence type="predicted"/>
<dbReference type="EMBL" id="CP045121">
    <property type="protein sequence ID" value="QIN79737.1"/>
    <property type="molecule type" value="Genomic_DNA"/>
</dbReference>